<evidence type="ECO:0000313" key="3">
    <source>
        <dbReference type="Proteomes" id="UP000031972"/>
    </source>
</evidence>
<organism evidence="2 3">
    <name type="scientific">Jeotgalibacillus campisalis</name>
    <dbReference type="NCBI Taxonomy" id="220754"/>
    <lineage>
        <taxon>Bacteria</taxon>
        <taxon>Bacillati</taxon>
        <taxon>Bacillota</taxon>
        <taxon>Bacilli</taxon>
        <taxon>Bacillales</taxon>
        <taxon>Caryophanaceae</taxon>
        <taxon>Jeotgalibacillus</taxon>
    </lineage>
</organism>
<dbReference type="EMBL" id="JXRR01000011">
    <property type="protein sequence ID" value="KIL48692.1"/>
    <property type="molecule type" value="Genomic_DNA"/>
</dbReference>
<name>A0A0C2VII5_9BACL</name>
<evidence type="ECO:0000313" key="2">
    <source>
        <dbReference type="EMBL" id="KIL48692.1"/>
    </source>
</evidence>
<proteinExistence type="predicted"/>
<dbReference type="AlphaFoldDB" id="A0A0C2VII5"/>
<keyword evidence="1" id="KW-1133">Transmembrane helix</keyword>
<keyword evidence="3" id="KW-1185">Reference proteome</keyword>
<keyword evidence="1" id="KW-0812">Transmembrane</keyword>
<feature type="transmembrane region" description="Helical" evidence="1">
    <location>
        <begin position="12"/>
        <end position="31"/>
    </location>
</feature>
<evidence type="ECO:0000256" key="1">
    <source>
        <dbReference type="SAM" id="Phobius"/>
    </source>
</evidence>
<protein>
    <submittedName>
        <fullName evidence="2">Uncharacterized protein</fullName>
    </submittedName>
</protein>
<gene>
    <name evidence="2" type="ORF">KR50_12770</name>
</gene>
<dbReference type="Proteomes" id="UP000031972">
    <property type="component" value="Unassembled WGS sequence"/>
</dbReference>
<sequence length="47" mass="5258">METTASFIVDLLFWTGIAVILFILISIAFYIRLKASASKKKNPAVKK</sequence>
<comment type="caution">
    <text evidence="2">The sequence shown here is derived from an EMBL/GenBank/DDBJ whole genome shotgun (WGS) entry which is preliminary data.</text>
</comment>
<keyword evidence="1" id="KW-0472">Membrane</keyword>
<reference evidence="2 3" key="1">
    <citation type="submission" date="2015-01" db="EMBL/GenBank/DDBJ databases">
        <title>Jeotgalibacillus campisalis genome sequencing.</title>
        <authorList>
            <person name="Goh K.M."/>
            <person name="Chan K.-G."/>
            <person name="Yaakop A.S."/>
            <person name="Ee R."/>
            <person name="Gan H.M."/>
            <person name="Chan C.S."/>
        </authorList>
    </citation>
    <scope>NUCLEOTIDE SEQUENCE [LARGE SCALE GENOMIC DNA]</scope>
    <source>
        <strain evidence="2 3">SF-57</strain>
    </source>
</reference>
<dbReference type="RefSeq" id="WP_156969479.1">
    <property type="nucleotide sequence ID" value="NZ_JXRR01000011.1"/>
</dbReference>
<dbReference type="PATRIC" id="fig|220754.4.peg.1300"/>
<accession>A0A0C2VII5</accession>